<name>A0A0N4YW61_NIPBR</name>
<evidence type="ECO:0000259" key="1">
    <source>
        <dbReference type="Pfam" id="PF21530"/>
    </source>
</evidence>
<keyword evidence="3" id="KW-1185">Reference proteome</keyword>
<accession>A0A0N4YW61</accession>
<dbReference type="InterPro" id="IPR049163">
    <property type="entry name" value="Pif1-like_2B_dom"/>
</dbReference>
<evidence type="ECO:0000313" key="3">
    <source>
        <dbReference type="Proteomes" id="UP000271162"/>
    </source>
</evidence>
<reference evidence="4" key="1">
    <citation type="submission" date="2017-02" db="UniProtKB">
        <authorList>
            <consortium name="WormBaseParasite"/>
        </authorList>
    </citation>
    <scope>IDENTIFICATION</scope>
</reference>
<dbReference type="Proteomes" id="UP000271162">
    <property type="component" value="Unassembled WGS sequence"/>
</dbReference>
<organism evidence="4">
    <name type="scientific">Nippostrongylus brasiliensis</name>
    <name type="common">Rat hookworm</name>
    <dbReference type="NCBI Taxonomy" id="27835"/>
    <lineage>
        <taxon>Eukaryota</taxon>
        <taxon>Metazoa</taxon>
        <taxon>Ecdysozoa</taxon>
        <taxon>Nematoda</taxon>
        <taxon>Chromadorea</taxon>
        <taxon>Rhabditida</taxon>
        <taxon>Rhabditina</taxon>
        <taxon>Rhabditomorpha</taxon>
        <taxon>Strongyloidea</taxon>
        <taxon>Heligmosomidae</taxon>
        <taxon>Nippostrongylus</taxon>
    </lineage>
</organism>
<sequence>MNGRLIVFENEICWRACELKIISVDQAIVDGNVDQICMPTKYLNSLAPPGMPLHNLRLKKGTIVMLMSNLDIHNGLCNGT</sequence>
<dbReference type="Pfam" id="PF21530">
    <property type="entry name" value="Pif1_2B_dom"/>
    <property type="match status" value="1"/>
</dbReference>
<reference evidence="2 3" key="2">
    <citation type="submission" date="2018-11" db="EMBL/GenBank/DDBJ databases">
        <authorList>
            <consortium name="Pathogen Informatics"/>
        </authorList>
    </citation>
    <scope>NUCLEOTIDE SEQUENCE [LARGE SCALE GENOMIC DNA]</scope>
</reference>
<proteinExistence type="predicted"/>
<protein>
    <submittedName>
        <fullName evidence="4">ATP-dependent DNA helicase</fullName>
    </submittedName>
</protein>
<dbReference type="PANTHER" id="PTHR10492:SF57">
    <property type="entry name" value="ATP-DEPENDENT DNA HELICASE"/>
    <property type="match status" value="1"/>
</dbReference>
<gene>
    <name evidence="2" type="ORF">NBR_LOCUS21484</name>
</gene>
<evidence type="ECO:0000313" key="4">
    <source>
        <dbReference type="WBParaSite" id="NBR_0002148301-mRNA-1"/>
    </source>
</evidence>
<feature type="domain" description="DNA helicase Pif1-like 2B" evidence="1">
    <location>
        <begin position="42"/>
        <end position="80"/>
    </location>
</feature>
<dbReference type="STRING" id="27835.A0A0N4YW61"/>
<dbReference type="EMBL" id="UYSL01026399">
    <property type="protein sequence ID" value="VDL85345.1"/>
    <property type="molecule type" value="Genomic_DNA"/>
</dbReference>
<dbReference type="WBParaSite" id="NBR_0002148301-mRNA-1">
    <property type="protein sequence ID" value="NBR_0002148301-mRNA-1"/>
    <property type="gene ID" value="NBR_0002148301"/>
</dbReference>
<dbReference type="PANTHER" id="PTHR10492">
    <property type="match status" value="1"/>
</dbReference>
<dbReference type="AlphaFoldDB" id="A0A0N4YW61"/>
<evidence type="ECO:0000313" key="2">
    <source>
        <dbReference type="EMBL" id="VDL85345.1"/>
    </source>
</evidence>